<evidence type="ECO:0000313" key="6">
    <source>
        <dbReference type="Proteomes" id="UP000038010"/>
    </source>
</evidence>
<evidence type="ECO:0000256" key="1">
    <source>
        <dbReference type="ARBA" id="ARBA00022723"/>
    </source>
</evidence>
<dbReference type="InterPro" id="IPR002227">
    <property type="entry name" value="Tyrosinase_Cu-bd"/>
</dbReference>
<comment type="caution">
    <text evidence="5">The sequence shown here is derived from an EMBL/GenBank/DDBJ whole genome shotgun (WGS) entry which is preliminary data.</text>
</comment>
<dbReference type="RefSeq" id="XP_017998773.1">
    <property type="nucleotide sequence ID" value="XM_018146199.1"/>
</dbReference>
<sequence length="371" mass="40536">MLIPTLISVLLAITASVDARPRHVKRQWPECCANWTSTRVNFMSMPPAERRDYTNAIKCMMQQPSQLVGVEPYADVAISRYFDYAVVHVDRSQYIHNSGFFLTWHRYFLHLFESDLRSLCNYRGRFPYWNFGASSSNVSSATTFDGSAFSMSGDGQYLDSGPIVLGPNFTLPKGTGGGCVTTGPFANLTVPMKNIPNPYLANGTLPADAYAYQPNCLKRDLNTFIASTYTNASSIVAATHATDAAAFETALNGVFGGGSLGIHSGAHFEVGGAQGQMSSIFVSVQNPIWFPMHTFVDLVWDSWQRNNPDQADGTSGTMTAGNVPPSDLVTLDSSLPDWGYLEPNEDGSIQVGDLLDTTEGPFCYDYDLQIS</sequence>
<feature type="signal peptide" evidence="3">
    <location>
        <begin position="1"/>
        <end position="19"/>
    </location>
</feature>
<feature type="chain" id="PRO_5005873125" description="Tyrosinase copper-binding domain-containing protein" evidence="3">
    <location>
        <begin position="20"/>
        <end position="371"/>
    </location>
</feature>
<dbReference type="STRING" id="1664694.A0A0N1H7B4"/>
<dbReference type="OrthoDB" id="6132182at2759"/>
<accession>A0A0N1H7B4</accession>
<proteinExistence type="predicted"/>
<organism evidence="5 6">
    <name type="scientific">Cyphellophora attinorum</name>
    <dbReference type="NCBI Taxonomy" id="1664694"/>
    <lineage>
        <taxon>Eukaryota</taxon>
        <taxon>Fungi</taxon>
        <taxon>Dikarya</taxon>
        <taxon>Ascomycota</taxon>
        <taxon>Pezizomycotina</taxon>
        <taxon>Eurotiomycetes</taxon>
        <taxon>Chaetothyriomycetidae</taxon>
        <taxon>Chaetothyriales</taxon>
        <taxon>Cyphellophoraceae</taxon>
        <taxon>Cyphellophora</taxon>
    </lineage>
</organism>
<name>A0A0N1H7B4_9EURO</name>
<dbReference type="GeneID" id="28738079"/>
<keyword evidence="3" id="KW-0732">Signal</keyword>
<dbReference type="PRINTS" id="PR00092">
    <property type="entry name" value="TYROSINASE"/>
</dbReference>
<dbReference type="Pfam" id="PF00264">
    <property type="entry name" value="Tyrosinase"/>
    <property type="match status" value="1"/>
</dbReference>
<evidence type="ECO:0000259" key="4">
    <source>
        <dbReference type="PROSITE" id="PS00497"/>
    </source>
</evidence>
<keyword evidence="6" id="KW-1185">Reference proteome</keyword>
<dbReference type="EMBL" id="LFJN01000017">
    <property type="protein sequence ID" value="KPI38810.1"/>
    <property type="molecule type" value="Genomic_DNA"/>
</dbReference>
<dbReference type="VEuPathDB" id="FungiDB:AB675_5948"/>
<evidence type="ECO:0000256" key="3">
    <source>
        <dbReference type="SAM" id="SignalP"/>
    </source>
</evidence>
<dbReference type="AlphaFoldDB" id="A0A0N1H7B4"/>
<feature type="domain" description="Tyrosinase copper-binding" evidence="4">
    <location>
        <begin position="96"/>
        <end position="113"/>
    </location>
</feature>
<protein>
    <recommendedName>
        <fullName evidence="4">Tyrosinase copper-binding domain-containing protein</fullName>
    </recommendedName>
</protein>
<dbReference type="GO" id="GO:0046872">
    <property type="term" value="F:metal ion binding"/>
    <property type="evidence" value="ECO:0007669"/>
    <property type="project" value="UniProtKB-KW"/>
</dbReference>
<evidence type="ECO:0000256" key="2">
    <source>
        <dbReference type="ARBA" id="ARBA00023008"/>
    </source>
</evidence>
<dbReference type="Proteomes" id="UP000038010">
    <property type="component" value="Unassembled WGS sequence"/>
</dbReference>
<keyword evidence="2" id="KW-0186">Copper</keyword>
<dbReference type="PROSITE" id="PS00497">
    <property type="entry name" value="TYROSINASE_1"/>
    <property type="match status" value="1"/>
</dbReference>
<dbReference type="GO" id="GO:0016491">
    <property type="term" value="F:oxidoreductase activity"/>
    <property type="evidence" value="ECO:0007669"/>
    <property type="project" value="InterPro"/>
</dbReference>
<reference evidence="5 6" key="1">
    <citation type="submission" date="2015-06" db="EMBL/GenBank/DDBJ databases">
        <title>Draft genome of the ant-associated black yeast Phialophora attae CBS 131958.</title>
        <authorList>
            <person name="Moreno L.F."/>
            <person name="Stielow B.J."/>
            <person name="de Hoog S."/>
            <person name="Vicente V.A."/>
            <person name="Weiss V.A."/>
            <person name="de Vries M."/>
            <person name="Cruz L.M."/>
            <person name="Souza E.M."/>
        </authorList>
    </citation>
    <scope>NUCLEOTIDE SEQUENCE [LARGE SCALE GENOMIC DNA]</scope>
    <source>
        <strain evidence="5 6">CBS 131958</strain>
    </source>
</reference>
<dbReference type="SUPFAM" id="SSF48056">
    <property type="entry name" value="Di-copper centre-containing domain"/>
    <property type="match status" value="1"/>
</dbReference>
<dbReference type="PANTHER" id="PTHR11474:SF126">
    <property type="entry name" value="TYROSINASE-LIKE PROTEIN TYR-1-RELATED"/>
    <property type="match status" value="1"/>
</dbReference>
<gene>
    <name evidence="5" type="ORF">AB675_5948</name>
</gene>
<dbReference type="InterPro" id="IPR008922">
    <property type="entry name" value="Di-copper_centre_dom_sf"/>
</dbReference>
<dbReference type="PANTHER" id="PTHR11474">
    <property type="entry name" value="TYROSINASE FAMILY MEMBER"/>
    <property type="match status" value="1"/>
</dbReference>
<evidence type="ECO:0000313" key="5">
    <source>
        <dbReference type="EMBL" id="KPI38810.1"/>
    </source>
</evidence>
<dbReference type="InterPro" id="IPR050316">
    <property type="entry name" value="Tyrosinase/Hemocyanin"/>
</dbReference>
<dbReference type="Gene3D" id="1.10.1280.10">
    <property type="entry name" value="Di-copper center containing domain from catechol oxidase"/>
    <property type="match status" value="1"/>
</dbReference>
<keyword evidence="1" id="KW-0479">Metal-binding</keyword>